<evidence type="ECO:0000259" key="3">
    <source>
        <dbReference type="Pfam" id="PF00496"/>
    </source>
</evidence>
<evidence type="ECO:0000313" key="5">
    <source>
        <dbReference type="Proteomes" id="UP000198546"/>
    </source>
</evidence>
<dbReference type="AlphaFoldDB" id="A0A1G6ZSG0"/>
<feature type="chain" id="PRO_5038664460" evidence="2">
    <location>
        <begin position="30"/>
        <end position="504"/>
    </location>
</feature>
<dbReference type="InterPro" id="IPR039424">
    <property type="entry name" value="SBP_5"/>
</dbReference>
<dbReference type="PIRSF" id="PIRSF002741">
    <property type="entry name" value="MppA"/>
    <property type="match status" value="1"/>
</dbReference>
<keyword evidence="1 2" id="KW-0732">Signal</keyword>
<dbReference type="GO" id="GO:0042597">
    <property type="term" value="C:periplasmic space"/>
    <property type="evidence" value="ECO:0007669"/>
    <property type="project" value="UniProtKB-ARBA"/>
</dbReference>
<dbReference type="EMBL" id="LT629688">
    <property type="protein sequence ID" value="SDE05333.1"/>
    <property type="molecule type" value="Genomic_DNA"/>
</dbReference>
<keyword evidence="5" id="KW-1185">Reference proteome</keyword>
<dbReference type="PANTHER" id="PTHR30290">
    <property type="entry name" value="PERIPLASMIC BINDING COMPONENT OF ABC TRANSPORTER"/>
    <property type="match status" value="1"/>
</dbReference>
<feature type="domain" description="Solute-binding protein family 5" evidence="3">
    <location>
        <begin position="83"/>
        <end position="411"/>
    </location>
</feature>
<evidence type="ECO:0000256" key="2">
    <source>
        <dbReference type="SAM" id="SignalP"/>
    </source>
</evidence>
<accession>A0A1G6ZSG0</accession>
<proteinExistence type="predicted"/>
<dbReference type="InterPro" id="IPR000914">
    <property type="entry name" value="SBP_5_dom"/>
</dbReference>
<dbReference type="Proteomes" id="UP000198546">
    <property type="component" value="Chromosome i"/>
</dbReference>
<feature type="signal peptide" evidence="2">
    <location>
        <begin position="1"/>
        <end position="29"/>
    </location>
</feature>
<dbReference type="SUPFAM" id="SSF53850">
    <property type="entry name" value="Periplasmic binding protein-like II"/>
    <property type="match status" value="1"/>
</dbReference>
<dbReference type="PROSITE" id="PS51257">
    <property type="entry name" value="PROKAR_LIPOPROTEIN"/>
    <property type="match status" value="1"/>
</dbReference>
<gene>
    <name evidence="4" type="ORF">SAMN04489747_2381</name>
</gene>
<dbReference type="CDD" id="cd08494">
    <property type="entry name" value="PBP2_NikA_DppA_OppA_like_6"/>
    <property type="match status" value="1"/>
</dbReference>
<name>A0A1G6ZSG0_9ACTN</name>
<reference evidence="4 5" key="1">
    <citation type="submission" date="2016-10" db="EMBL/GenBank/DDBJ databases">
        <authorList>
            <person name="de Groot N.N."/>
        </authorList>
    </citation>
    <scope>NUCLEOTIDE SEQUENCE [LARGE SCALE GENOMIC DNA]</scope>
    <source>
        <strain evidence="4 5">MON 2.2</strain>
    </source>
</reference>
<dbReference type="InterPro" id="IPR030678">
    <property type="entry name" value="Peptide/Ni-bd"/>
</dbReference>
<evidence type="ECO:0000256" key="1">
    <source>
        <dbReference type="ARBA" id="ARBA00022729"/>
    </source>
</evidence>
<dbReference type="GO" id="GO:1904680">
    <property type="term" value="F:peptide transmembrane transporter activity"/>
    <property type="evidence" value="ECO:0007669"/>
    <property type="project" value="TreeGrafter"/>
</dbReference>
<dbReference type="RefSeq" id="WP_172804031.1">
    <property type="nucleotide sequence ID" value="NZ_LT629688.1"/>
</dbReference>
<dbReference type="PANTHER" id="PTHR30290:SF38">
    <property type="entry name" value="D,D-DIPEPTIDE-BINDING PERIPLASMIC PROTEIN DDPA-RELATED"/>
    <property type="match status" value="1"/>
</dbReference>
<dbReference type="Gene3D" id="3.90.76.10">
    <property type="entry name" value="Dipeptide-binding Protein, Domain 1"/>
    <property type="match status" value="1"/>
</dbReference>
<dbReference type="STRING" id="675864.SAMN04489747_2381"/>
<organism evidence="4 5">
    <name type="scientific">Auraticoccus monumenti</name>
    <dbReference type="NCBI Taxonomy" id="675864"/>
    <lineage>
        <taxon>Bacteria</taxon>
        <taxon>Bacillati</taxon>
        <taxon>Actinomycetota</taxon>
        <taxon>Actinomycetes</taxon>
        <taxon>Propionibacteriales</taxon>
        <taxon>Propionibacteriaceae</taxon>
        <taxon>Auraticoccus</taxon>
    </lineage>
</organism>
<dbReference type="Gene3D" id="3.40.190.10">
    <property type="entry name" value="Periplasmic binding protein-like II"/>
    <property type="match status" value="1"/>
</dbReference>
<dbReference type="GO" id="GO:0043190">
    <property type="term" value="C:ATP-binding cassette (ABC) transporter complex"/>
    <property type="evidence" value="ECO:0007669"/>
    <property type="project" value="InterPro"/>
</dbReference>
<dbReference type="Pfam" id="PF00496">
    <property type="entry name" value="SBP_bac_5"/>
    <property type="match status" value="1"/>
</dbReference>
<dbReference type="GO" id="GO:0015833">
    <property type="term" value="P:peptide transport"/>
    <property type="evidence" value="ECO:0007669"/>
    <property type="project" value="TreeGrafter"/>
</dbReference>
<evidence type="ECO:0000313" key="4">
    <source>
        <dbReference type="EMBL" id="SDE05333.1"/>
    </source>
</evidence>
<sequence>MTPSRVPRRLRGLGALLGVLLLTLAGCQAGSSQQQGGTDLLAVGLVAEPANLDFTTADGAAIPQALLYNVYETLVKLDGEGALVPSLATSWEVSEDRLTYTFTLVEGATFSTGAPFTAEDAVFSIERVQTGWTTSLARAMDAVEEATATSPTTLEVTLSEPSNDWLFRMATRVGAMFSRTGVDDLATTPVGTGPYTFTRWNRGDSITLTRNASYWGSAPVFGEVVLRYFKDATALNNAMLSGTIDVVGTVQAPESLEQFTSDPRFQVIEGTTTAEVVLAFNRSRAPLDDVDVRRAIKHAIDHQALLDTCWAGRGTLIGSMVPPTDPWYEDLTGLYPHDPGRARELLAGTSAEEATLRLRVPNLPYAVACGQVVKSQLEQVGLEVELDTLEFPAAWLQTVYTDADYDLSIIAHVEPRDLRTVFGDPDYYTRYGEPELVERLDAADVGTEAEQIEEMRAAARMLAEDAAADWLFLLPNLVVAEQGITGLPQNAVSESFDLSGLGRA</sequence>
<dbReference type="Gene3D" id="3.10.105.10">
    <property type="entry name" value="Dipeptide-binding Protein, Domain 3"/>
    <property type="match status" value="1"/>
</dbReference>
<protein>
    <submittedName>
        <fullName evidence="4">Peptide/nickel transport system substrate-binding protein</fullName>
    </submittedName>
</protein>